<evidence type="ECO:0000256" key="8">
    <source>
        <dbReference type="ARBA" id="ARBA00023065"/>
    </source>
</evidence>
<dbReference type="GO" id="GO:0006811">
    <property type="term" value="P:monoatomic ion transport"/>
    <property type="evidence" value="ECO:0007669"/>
    <property type="project" value="UniProtKB-KW"/>
</dbReference>
<keyword evidence="7 11" id="KW-1133">Transmembrane helix</keyword>
<dbReference type="GO" id="GO:0005524">
    <property type="term" value="F:ATP binding"/>
    <property type="evidence" value="ECO:0007669"/>
    <property type="project" value="UniProtKB-KW"/>
</dbReference>
<dbReference type="InParanoid" id="A0A6J2WZZ8"/>
<feature type="transmembrane region" description="Helical" evidence="11">
    <location>
        <begin position="231"/>
        <end position="255"/>
    </location>
</feature>
<evidence type="ECO:0000256" key="2">
    <source>
        <dbReference type="ARBA" id="ARBA00009203"/>
    </source>
</evidence>
<evidence type="ECO:0000256" key="9">
    <source>
        <dbReference type="ARBA" id="ARBA00023136"/>
    </source>
</evidence>
<keyword evidence="9 11" id="KW-0472">Membrane</keyword>
<feature type="transmembrane region" description="Helical" evidence="11">
    <location>
        <begin position="490"/>
        <end position="510"/>
    </location>
</feature>
<feature type="transmembrane region" description="Helical" evidence="11">
    <location>
        <begin position="173"/>
        <end position="189"/>
    </location>
</feature>
<name>A0A6J2WZZ8_CHACN</name>
<feature type="transmembrane region" description="Helical" evidence="11">
    <location>
        <begin position="373"/>
        <end position="395"/>
    </location>
</feature>
<keyword evidence="4 11" id="KW-0812">Transmembrane</keyword>
<feature type="transmembrane region" description="Helical" evidence="11">
    <location>
        <begin position="195"/>
        <end position="219"/>
    </location>
</feature>
<dbReference type="AlphaFoldDB" id="A0A6J2WZZ8"/>
<proteinExistence type="inferred from homology"/>
<comment type="subcellular location">
    <subcellularLocation>
        <location evidence="1">Endomembrane system</location>
        <topology evidence="1">Multi-pass membrane protein</topology>
    </subcellularLocation>
</comment>
<feature type="transmembrane region" description="Helical" evidence="11">
    <location>
        <begin position="23"/>
        <end position="46"/>
    </location>
</feature>
<dbReference type="CTD" id="56517"/>
<evidence type="ECO:0000259" key="12">
    <source>
        <dbReference type="PROSITE" id="PS50850"/>
    </source>
</evidence>
<dbReference type="Gene3D" id="1.20.1250.20">
    <property type="entry name" value="MFS general substrate transporter like domains"/>
    <property type="match status" value="1"/>
</dbReference>
<comment type="similarity">
    <text evidence="2">Belongs to the major facilitator (TC 2.A.1) superfamily. Organic cation transporter (TC 2.A.1.19) family.</text>
</comment>
<protein>
    <submittedName>
        <fullName evidence="14">Solute carrier family 22 member 5</fullName>
    </submittedName>
</protein>
<dbReference type="InterPro" id="IPR005829">
    <property type="entry name" value="Sugar_transporter_CS"/>
</dbReference>
<reference evidence="14" key="1">
    <citation type="submission" date="2025-08" db="UniProtKB">
        <authorList>
            <consortium name="RefSeq"/>
        </authorList>
    </citation>
    <scope>IDENTIFICATION</scope>
</reference>
<dbReference type="GO" id="GO:0016020">
    <property type="term" value="C:membrane"/>
    <property type="evidence" value="ECO:0007669"/>
    <property type="project" value="InterPro"/>
</dbReference>
<dbReference type="InterPro" id="IPR020846">
    <property type="entry name" value="MFS_dom"/>
</dbReference>
<dbReference type="GO" id="GO:0015651">
    <property type="term" value="F:quaternary ammonium group transmembrane transporter activity"/>
    <property type="evidence" value="ECO:0007669"/>
    <property type="project" value="UniProtKB-ARBA"/>
</dbReference>
<feature type="transmembrane region" description="Helical" evidence="11">
    <location>
        <begin position="462"/>
        <end position="484"/>
    </location>
</feature>
<keyword evidence="8" id="KW-0406">Ion transport</keyword>
<keyword evidence="13" id="KW-1185">Reference proteome</keyword>
<dbReference type="SUPFAM" id="SSF103473">
    <property type="entry name" value="MFS general substrate transporter"/>
    <property type="match status" value="1"/>
</dbReference>
<dbReference type="PROSITE" id="PS00216">
    <property type="entry name" value="SUGAR_TRANSPORT_1"/>
    <property type="match status" value="1"/>
</dbReference>
<dbReference type="OrthoDB" id="3936150at2759"/>
<evidence type="ECO:0000256" key="6">
    <source>
        <dbReference type="ARBA" id="ARBA00022840"/>
    </source>
</evidence>
<evidence type="ECO:0000256" key="3">
    <source>
        <dbReference type="ARBA" id="ARBA00022448"/>
    </source>
</evidence>
<feature type="domain" description="Major facilitator superfamily (MFS) profile" evidence="12">
    <location>
        <begin position="90"/>
        <end position="515"/>
    </location>
</feature>
<dbReference type="FunFam" id="1.20.1250.20:FF:000070">
    <property type="entry name" value="Solute carrier family 22 member 5"/>
    <property type="match status" value="1"/>
</dbReference>
<evidence type="ECO:0000313" key="13">
    <source>
        <dbReference type="Proteomes" id="UP000504632"/>
    </source>
</evidence>
<dbReference type="GO" id="GO:0012505">
    <property type="term" value="C:endomembrane system"/>
    <property type="evidence" value="ECO:0007669"/>
    <property type="project" value="UniProtKB-SubCell"/>
</dbReference>
<evidence type="ECO:0000256" key="1">
    <source>
        <dbReference type="ARBA" id="ARBA00004127"/>
    </source>
</evidence>
<keyword evidence="3" id="KW-0813">Transport</keyword>
<dbReference type="PROSITE" id="PS50850">
    <property type="entry name" value="MFS"/>
    <property type="match status" value="1"/>
</dbReference>
<keyword evidence="6" id="KW-0067">ATP-binding</keyword>
<feature type="transmembrane region" description="Helical" evidence="11">
    <location>
        <begin position="261"/>
        <end position="279"/>
    </location>
</feature>
<accession>A0A6J2WZZ8</accession>
<dbReference type="Pfam" id="PF00083">
    <property type="entry name" value="Sugar_tr"/>
    <property type="match status" value="1"/>
</dbReference>
<feature type="transmembrane region" description="Helical" evidence="11">
    <location>
        <begin position="344"/>
        <end position="361"/>
    </location>
</feature>
<evidence type="ECO:0000256" key="10">
    <source>
        <dbReference type="ARBA" id="ARBA00023180"/>
    </source>
</evidence>
<evidence type="ECO:0000256" key="11">
    <source>
        <dbReference type="SAM" id="Phobius"/>
    </source>
</evidence>
<evidence type="ECO:0000256" key="4">
    <source>
        <dbReference type="ARBA" id="ARBA00022692"/>
    </source>
</evidence>
<feature type="transmembrane region" description="Helical" evidence="11">
    <location>
        <begin position="402"/>
        <end position="422"/>
    </location>
</feature>
<dbReference type="Proteomes" id="UP000504632">
    <property type="component" value="Chromosome 16"/>
</dbReference>
<feature type="transmembrane region" description="Helical" evidence="11">
    <location>
        <begin position="428"/>
        <end position="450"/>
    </location>
</feature>
<dbReference type="PANTHER" id="PTHR24064">
    <property type="entry name" value="SOLUTE CARRIER FAMILY 22 MEMBER"/>
    <property type="match status" value="1"/>
</dbReference>
<keyword evidence="5" id="KW-0547">Nucleotide-binding</keyword>
<gene>
    <name evidence="14" type="primary">slc22a21</name>
</gene>
<evidence type="ECO:0000313" key="14">
    <source>
        <dbReference type="RefSeq" id="XP_030649717.1"/>
    </source>
</evidence>
<evidence type="ECO:0000256" key="7">
    <source>
        <dbReference type="ARBA" id="ARBA00022989"/>
    </source>
</evidence>
<dbReference type="InterPro" id="IPR005828">
    <property type="entry name" value="MFS_sugar_transport-like"/>
</dbReference>
<evidence type="ECO:0000256" key="5">
    <source>
        <dbReference type="ARBA" id="ARBA00022741"/>
    </source>
</evidence>
<dbReference type="RefSeq" id="XP_030649717.1">
    <property type="nucleotide sequence ID" value="XM_030793857.1"/>
</dbReference>
<keyword evidence="10" id="KW-0325">Glycoprotein</keyword>
<sequence length="558" mass="62469">MHAFEYDDRTEFLGEWGCFQKTVFFLLCLSVIPNGFTGLSIVFIGYTPAHQCLIPASVNISAQWRNVSIPLEEGSGMTRLSQCNRYKLDVIQSYSGQGYVPWEDVNVTEIDQESCVDGWVYDRGTHTSTIVTEWDLVCSDDWKRPLTSSLFFCGVLSGSFLSGQLSDRFGRKMTLFVTMGVQTVFTLVQVFSSSWIIFCSLYFIIGMGQISNYVAAFVLGMEILGPRVRIVFSTVGVCIFFSIGYMSLPIVAYFIRDWRMLQLALTMPCFLYVPLWWFIPESPRWLLSQGRVEEAEAILRDAARKNGIKVPGKIFQPILSEGKVGKVVHHNLCDLVKSRNIRSVTILLCLVWASIAIGYLALSLNTSNLHGNTFLNCFLSAAVEVPAYILAWFMFRFWSRRLCLFSSLFLCGGVLLIIHLLPQNLSSVIIALEMMGKFGVTAAFAIIYAFTAELYPTVLRNTALGTCSMASRLGSISAPYFIYLGTYYKSLPHILMGGLSLLSGLLSLLLPESLGMPLPETIDQMQTVTGCKRRHPAHTVPRSEAEEDHVTETLCQEI</sequence>
<dbReference type="InterPro" id="IPR036259">
    <property type="entry name" value="MFS_trans_sf"/>
</dbReference>
<organism evidence="13 14">
    <name type="scientific">Chanos chanos</name>
    <name type="common">Milkfish</name>
    <name type="synonym">Mugil chanos</name>
    <dbReference type="NCBI Taxonomy" id="29144"/>
    <lineage>
        <taxon>Eukaryota</taxon>
        <taxon>Metazoa</taxon>
        <taxon>Chordata</taxon>
        <taxon>Craniata</taxon>
        <taxon>Vertebrata</taxon>
        <taxon>Euteleostomi</taxon>
        <taxon>Actinopterygii</taxon>
        <taxon>Neopterygii</taxon>
        <taxon>Teleostei</taxon>
        <taxon>Ostariophysi</taxon>
        <taxon>Gonorynchiformes</taxon>
        <taxon>Chanidae</taxon>
        <taxon>Chanos</taxon>
    </lineage>
</organism>
<dbReference type="GeneID" id="115829690"/>